<gene>
    <name evidence="1" type="ORF">THERMOS_196</name>
</gene>
<comment type="caution">
    <text evidence="1">The sequence shown here is derived from an EMBL/GenBank/DDBJ whole genome shotgun (WGS) entry which is preliminary data.</text>
</comment>
<dbReference type="EMBL" id="CAESAQ020000014">
    <property type="protein sequence ID" value="CAB5494949.1"/>
    <property type="molecule type" value="Genomic_DNA"/>
</dbReference>
<dbReference type="InterPro" id="IPR045390">
    <property type="entry name" value="ABC-3C_MC3"/>
</dbReference>
<dbReference type="Pfam" id="PF20131">
    <property type="entry name" value="MC3"/>
    <property type="match status" value="1"/>
</dbReference>
<evidence type="ECO:0000313" key="1">
    <source>
        <dbReference type="EMBL" id="CAB5494949.1"/>
    </source>
</evidence>
<protein>
    <submittedName>
        <fullName evidence="1">Uncharacterized protein</fullName>
    </submittedName>
</protein>
<organism evidence="1 2">
    <name type="scientific">Bathymodiolus thermophilus thioautotrophic gill symbiont</name>
    <dbReference type="NCBI Taxonomy" id="2360"/>
    <lineage>
        <taxon>Bacteria</taxon>
        <taxon>Pseudomonadati</taxon>
        <taxon>Pseudomonadota</taxon>
        <taxon>Gammaproteobacteria</taxon>
        <taxon>sulfur-oxidizing symbionts</taxon>
    </lineage>
</organism>
<accession>A0A8H8XBJ7</accession>
<name>A0A8H8XBJ7_9GAMM</name>
<dbReference type="RefSeq" id="WP_202762540.1">
    <property type="nucleotide sequence ID" value="NZ_CAESAQ020000014.1"/>
</dbReference>
<keyword evidence="2" id="KW-1185">Reference proteome</keyword>
<dbReference type="Proteomes" id="UP000643672">
    <property type="component" value="Unassembled WGS sequence"/>
</dbReference>
<reference evidence="1 2" key="1">
    <citation type="submission" date="2020-05" db="EMBL/GenBank/DDBJ databases">
        <authorList>
            <person name="Petersen J."/>
            <person name="Sayavedra L."/>
        </authorList>
    </citation>
    <scope>NUCLEOTIDE SEQUENCE [LARGE SCALE GENOMIC DNA]</scope>
    <source>
        <strain evidence="1">B thermophilus SOXS</strain>
    </source>
</reference>
<sequence length="153" mass="17991">MSKYIDSVHKKHNNIFVLTPLIVEFYKELQSNPKNILLAYLILPLVLHADSRQTLKFVNKTSSIHSYRKYNKNLFGLPYRIECYKEMTDKCLQYALSQKWLEISDDLSVKVLKEQQNEYSNLSDSFKAANNLHKVFKDMDVVAIYRLLGIKKL</sequence>
<proteinExistence type="predicted"/>
<evidence type="ECO:0000313" key="2">
    <source>
        <dbReference type="Proteomes" id="UP000643672"/>
    </source>
</evidence>
<dbReference type="AlphaFoldDB" id="A0A8H8XBJ7"/>